<dbReference type="GO" id="GO:0003700">
    <property type="term" value="F:DNA-binding transcription factor activity"/>
    <property type="evidence" value="ECO:0007669"/>
    <property type="project" value="InterPro"/>
</dbReference>
<accession>U2YV33</accession>
<dbReference type="SUPFAM" id="SSF46785">
    <property type="entry name" value="Winged helix' DNA-binding domain"/>
    <property type="match status" value="1"/>
</dbReference>
<keyword evidence="4" id="KW-0408">Iron</keyword>
<dbReference type="Pfam" id="PF01325">
    <property type="entry name" value="Fe_dep_repress"/>
    <property type="match status" value="1"/>
</dbReference>
<dbReference type="EMBL" id="BATA01000038">
    <property type="protein sequence ID" value="GAD52875.1"/>
    <property type="molecule type" value="Genomic_DNA"/>
</dbReference>
<evidence type="ECO:0000256" key="3">
    <source>
        <dbReference type="ARBA" id="ARBA00011738"/>
    </source>
</evidence>
<evidence type="ECO:0000313" key="10">
    <source>
        <dbReference type="Proteomes" id="UP000016986"/>
    </source>
</evidence>
<comment type="subunit">
    <text evidence="3">Homodimer.</text>
</comment>
<dbReference type="InterPro" id="IPR007167">
    <property type="entry name" value="Fe-transptr_FeoA-like"/>
</dbReference>
<evidence type="ECO:0000256" key="5">
    <source>
        <dbReference type="ARBA" id="ARBA00023015"/>
    </source>
</evidence>
<dbReference type="InterPro" id="IPR050536">
    <property type="entry name" value="DtxR_MntR_Metal-Reg"/>
</dbReference>
<organism evidence="9 10">
    <name type="scientific">Halarchaeum acidiphilum MH1-52-1</name>
    <dbReference type="NCBI Taxonomy" id="1261545"/>
    <lineage>
        <taxon>Archaea</taxon>
        <taxon>Methanobacteriati</taxon>
        <taxon>Methanobacteriota</taxon>
        <taxon>Stenosarchaea group</taxon>
        <taxon>Halobacteria</taxon>
        <taxon>Halobacteriales</taxon>
        <taxon>Halobacteriaceae</taxon>
    </lineage>
</organism>
<comment type="similarity">
    <text evidence="2">Belongs to the DtxR/MntR family.</text>
</comment>
<dbReference type="GO" id="GO:0005737">
    <property type="term" value="C:cytoplasm"/>
    <property type="evidence" value="ECO:0007669"/>
    <property type="project" value="UniProtKB-SubCell"/>
</dbReference>
<dbReference type="InterPro" id="IPR012318">
    <property type="entry name" value="HTH_CRP"/>
</dbReference>
<dbReference type="Gene3D" id="2.30.30.90">
    <property type="match status" value="1"/>
</dbReference>
<evidence type="ECO:0000256" key="7">
    <source>
        <dbReference type="ARBA" id="ARBA00023163"/>
    </source>
</evidence>
<proteinExistence type="inferred from homology"/>
<dbReference type="Pfam" id="PF02742">
    <property type="entry name" value="Fe_dep_repr_C"/>
    <property type="match status" value="1"/>
</dbReference>
<dbReference type="GO" id="GO:0046914">
    <property type="term" value="F:transition metal ion binding"/>
    <property type="evidence" value="ECO:0007669"/>
    <property type="project" value="InterPro"/>
</dbReference>
<dbReference type="eggNOG" id="arCOG02099">
    <property type="taxonomic scope" value="Archaea"/>
</dbReference>
<dbReference type="InterPro" id="IPR036421">
    <property type="entry name" value="Fe_dep_repressor_sf"/>
</dbReference>
<dbReference type="InterPro" id="IPR036388">
    <property type="entry name" value="WH-like_DNA-bd_sf"/>
</dbReference>
<dbReference type="SMART" id="SM00529">
    <property type="entry name" value="HTH_DTXR"/>
    <property type="match status" value="1"/>
</dbReference>
<dbReference type="GO" id="GO:0003677">
    <property type="term" value="F:DNA binding"/>
    <property type="evidence" value="ECO:0007669"/>
    <property type="project" value="UniProtKB-KW"/>
</dbReference>
<dbReference type="InterPro" id="IPR022689">
    <property type="entry name" value="Iron_dep_repressor"/>
</dbReference>
<dbReference type="PANTHER" id="PTHR33238:SF7">
    <property type="entry name" value="IRON-DEPENDENT TRANSCRIPTIONAL REGULATOR"/>
    <property type="match status" value="1"/>
</dbReference>
<sequence>MMLSDVMEDYLKATYVLQREGGPPVRTSDLAEYLGVTPPTVTSMLEKLADRELVEREKYKGVELSDEGETVALEILRHHRLLESYLAEHLDYDWSEVHEEADALEHHISEAFERRVANALGEPRVDPHGDPIPTEELAPLADDDTAALADIEEGETVTVARVSDRDDEHLAYLAERGIEPGAELDVVTVAPIDMVTVHVEGDEIHLPTAIAASIRVERETRATA</sequence>
<dbReference type="Proteomes" id="UP000016986">
    <property type="component" value="Unassembled WGS sequence"/>
</dbReference>
<dbReference type="InterPro" id="IPR038157">
    <property type="entry name" value="FeoA_core_dom"/>
</dbReference>
<dbReference type="SUPFAM" id="SSF50037">
    <property type="entry name" value="C-terminal domain of transcriptional repressors"/>
    <property type="match status" value="1"/>
</dbReference>
<dbReference type="SMART" id="SM00419">
    <property type="entry name" value="HTH_CRP"/>
    <property type="match status" value="1"/>
</dbReference>
<reference evidence="9 10" key="1">
    <citation type="submission" date="2013-09" db="EMBL/GenBank/DDBJ databases">
        <title>Whole genome sequencing of Halarchaeum acidiphilum strain MH1-52-1.</title>
        <authorList>
            <person name="Shimane Y."/>
            <person name="Minegishi H."/>
            <person name="Nishi S."/>
            <person name="Echigo A."/>
            <person name="Shuto A."/>
            <person name="Konishi M."/>
            <person name="Ito T."/>
            <person name="Ohkuma M."/>
            <person name="Ohta Y."/>
            <person name="Nagano Y."/>
            <person name="Tsubouchi T."/>
            <person name="Mori K."/>
            <person name="Usui K."/>
            <person name="Kamekura M."/>
            <person name="Usami R."/>
            <person name="Takaki Y."/>
            <person name="Hatada Y."/>
        </authorList>
    </citation>
    <scope>NUCLEOTIDE SEQUENCE [LARGE SCALE GENOMIC DNA]</scope>
    <source>
        <strain evidence="9 10">JCM 16109</strain>
    </source>
</reference>
<keyword evidence="6" id="KW-0238">DNA-binding</keyword>
<gene>
    <name evidence="9" type="ORF">MBEHAL_1635</name>
</gene>
<evidence type="ECO:0000256" key="4">
    <source>
        <dbReference type="ARBA" id="ARBA00023004"/>
    </source>
</evidence>
<keyword evidence="7" id="KW-0804">Transcription</keyword>
<dbReference type="SMART" id="SM00899">
    <property type="entry name" value="FeoA"/>
    <property type="match status" value="1"/>
</dbReference>
<protein>
    <submittedName>
        <fullName evidence="9">Candidate Zn-dependent transcriptional regulator, MntR/DtxR family</fullName>
    </submittedName>
</protein>
<dbReference type="InterPro" id="IPR008988">
    <property type="entry name" value="Transcriptional_repressor_C"/>
</dbReference>
<evidence type="ECO:0000259" key="8">
    <source>
        <dbReference type="PROSITE" id="PS50944"/>
    </source>
</evidence>
<keyword evidence="10" id="KW-1185">Reference proteome</keyword>
<dbReference type="InterPro" id="IPR036390">
    <property type="entry name" value="WH_DNA-bd_sf"/>
</dbReference>
<evidence type="ECO:0000256" key="6">
    <source>
        <dbReference type="ARBA" id="ARBA00023125"/>
    </source>
</evidence>
<dbReference type="InterPro" id="IPR022687">
    <property type="entry name" value="HTH_DTXR"/>
</dbReference>
<dbReference type="PANTHER" id="PTHR33238">
    <property type="entry name" value="IRON (METAL) DEPENDENT REPRESSOR, DTXR FAMILY"/>
    <property type="match status" value="1"/>
</dbReference>
<evidence type="ECO:0000256" key="2">
    <source>
        <dbReference type="ARBA" id="ARBA00007871"/>
    </source>
</evidence>
<comment type="caution">
    <text evidence="9">The sequence shown here is derived from an EMBL/GenBank/DDBJ whole genome shotgun (WGS) entry which is preliminary data.</text>
</comment>
<feature type="domain" description="HTH dtxR-type" evidence="8">
    <location>
        <begin position="3"/>
        <end position="65"/>
    </location>
</feature>
<dbReference type="Gene3D" id="1.10.60.10">
    <property type="entry name" value="Iron dependent repressor, metal binding and dimerisation domain"/>
    <property type="match status" value="1"/>
</dbReference>
<dbReference type="Gene3D" id="1.10.10.10">
    <property type="entry name" value="Winged helix-like DNA-binding domain superfamily/Winged helix DNA-binding domain"/>
    <property type="match status" value="1"/>
</dbReference>
<dbReference type="Pfam" id="PF04023">
    <property type="entry name" value="FeoA"/>
    <property type="match status" value="1"/>
</dbReference>
<evidence type="ECO:0000313" key="9">
    <source>
        <dbReference type="EMBL" id="GAD52875.1"/>
    </source>
</evidence>
<dbReference type="AlphaFoldDB" id="U2YV33"/>
<evidence type="ECO:0000256" key="1">
    <source>
        <dbReference type="ARBA" id="ARBA00004496"/>
    </source>
</evidence>
<dbReference type="GO" id="GO:0046983">
    <property type="term" value="F:protein dimerization activity"/>
    <property type="evidence" value="ECO:0007669"/>
    <property type="project" value="InterPro"/>
</dbReference>
<keyword evidence="5" id="KW-0805">Transcription regulation</keyword>
<name>U2YV33_9EURY</name>
<comment type="subcellular location">
    <subcellularLocation>
        <location evidence="1">Cytoplasm</location>
    </subcellularLocation>
</comment>
<dbReference type="PROSITE" id="PS50944">
    <property type="entry name" value="HTH_DTXR"/>
    <property type="match status" value="1"/>
</dbReference>
<dbReference type="InterPro" id="IPR001367">
    <property type="entry name" value="Fe_dep_repressor"/>
</dbReference>
<dbReference type="SUPFAM" id="SSF47979">
    <property type="entry name" value="Iron-dependent repressor protein, dimerization domain"/>
    <property type="match status" value="1"/>
</dbReference>